<protein>
    <submittedName>
        <fullName evidence="8">MFS transporter</fullName>
    </submittedName>
</protein>
<evidence type="ECO:0000256" key="6">
    <source>
        <dbReference type="SAM" id="Phobius"/>
    </source>
</evidence>
<gene>
    <name evidence="8" type="ORF">FHP25_11820</name>
</gene>
<evidence type="ECO:0000256" key="4">
    <source>
        <dbReference type="ARBA" id="ARBA00022989"/>
    </source>
</evidence>
<evidence type="ECO:0000259" key="7">
    <source>
        <dbReference type="PROSITE" id="PS50850"/>
    </source>
</evidence>
<evidence type="ECO:0000256" key="1">
    <source>
        <dbReference type="ARBA" id="ARBA00004651"/>
    </source>
</evidence>
<feature type="transmembrane region" description="Helical" evidence="6">
    <location>
        <begin position="269"/>
        <end position="287"/>
    </location>
</feature>
<feature type="transmembrane region" description="Helical" evidence="6">
    <location>
        <begin position="68"/>
        <end position="91"/>
    </location>
</feature>
<keyword evidence="3 6" id="KW-0812">Transmembrane</keyword>
<feature type="transmembrane region" description="Helical" evidence="6">
    <location>
        <begin position="103"/>
        <end position="121"/>
    </location>
</feature>
<dbReference type="InterPro" id="IPR005829">
    <property type="entry name" value="Sugar_transporter_CS"/>
</dbReference>
<evidence type="ECO:0000256" key="5">
    <source>
        <dbReference type="ARBA" id="ARBA00023136"/>
    </source>
</evidence>
<feature type="transmembrane region" description="Helical" evidence="6">
    <location>
        <begin position="230"/>
        <end position="257"/>
    </location>
</feature>
<feature type="transmembrane region" description="Helical" evidence="6">
    <location>
        <begin position="325"/>
        <end position="348"/>
    </location>
</feature>
<feature type="transmembrane region" description="Helical" evidence="6">
    <location>
        <begin position="299"/>
        <end position="319"/>
    </location>
</feature>
<dbReference type="GO" id="GO:0022857">
    <property type="term" value="F:transmembrane transporter activity"/>
    <property type="evidence" value="ECO:0007669"/>
    <property type="project" value="InterPro"/>
</dbReference>
<dbReference type="Gene3D" id="1.20.1250.20">
    <property type="entry name" value="MFS general substrate transporter like domains"/>
    <property type="match status" value="1"/>
</dbReference>
<evidence type="ECO:0000256" key="3">
    <source>
        <dbReference type="ARBA" id="ARBA00022692"/>
    </source>
</evidence>
<feature type="transmembrane region" description="Helical" evidence="6">
    <location>
        <begin position="191"/>
        <end position="210"/>
    </location>
</feature>
<evidence type="ECO:0000256" key="2">
    <source>
        <dbReference type="ARBA" id="ARBA00022475"/>
    </source>
</evidence>
<reference evidence="8 9" key="1">
    <citation type="submission" date="2019-06" db="EMBL/GenBank/DDBJ databases">
        <title>New taxonomy in bacterial strain CC-CFT640, isolated from vineyard.</title>
        <authorList>
            <person name="Lin S.-Y."/>
            <person name="Tsai C.-F."/>
            <person name="Young C.-C."/>
        </authorList>
    </citation>
    <scope>NUCLEOTIDE SEQUENCE [LARGE SCALE GENOMIC DNA]</scope>
    <source>
        <strain evidence="8 9">CC-CFT640</strain>
    </source>
</reference>
<feature type="transmembrane region" description="Helical" evidence="6">
    <location>
        <begin position="161"/>
        <end position="185"/>
    </location>
</feature>
<dbReference type="OrthoDB" id="9788453at2"/>
<sequence>MAVAMTRAGRYNRACMAVESEVAPARDAASPAMPWLLLAAACLGSFAATASGTTRAPFLLDMARDLSVNLVLVANLVSMTATAWGITSFLAGMASDRWGRRPFLIGGPLGLSLCMLAVSQADGFTHVAFWATLGGGCSGLFMGVIFAEVAARVASSHRGRALSWVMSGQSLTLVVGVPLAAWIGATIQWRGWHVVLAGLAAAGALSLWAATVQGKASAAARRAEGERGRLSLPVIALLGISIAERVCYGLVVVYFATFLLEQYKVGLEAVAVPLALVAIGNVIGTAIGGQLADRLRDRLGLFAICMAATAVAGLALFAWRPDITVSVMLGFAYVFINALGRPSLMAALAEVPEDVRGTVMGLNGTCASVGWVGAAALGGWMLATWGFAGFGPLSAVLAVLGAAMAFAQRRF</sequence>
<comment type="caution">
    <text evidence="8">The sequence shown here is derived from an EMBL/GenBank/DDBJ whole genome shotgun (WGS) entry which is preliminary data.</text>
</comment>
<dbReference type="Proteomes" id="UP000321638">
    <property type="component" value="Unassembled WGS sequence"/>
</dbReference>
<dbReference type="InterPro" id="IPR020846">
    <property type="entry name" value="MFS_dom"/>
</dbReference>
<feature type="transmembrane region" description="Helical" evidence="6">
    <location>
        <begin position="127"/>
        <end position="149"/>
    </location>
</feature>
<comment type="subcellular location">
    <subcellularLocation>
        <location evidence="1">Cell membrane</location>
        <topology evidence="1">Multi-pass membrane protein</topology>
    </subcellularLocation>
</comment>
<dbReference type="InterPro" id="IPR011701">
    <property type="entry name" value="MFS"/>
</dbReference>
<dbReference type="PROSITE" id="PS00216">
    <property type="entry name" value="SUGAR_TRANSPORT_1"/>
    <property type="match status" value="1"/>
</dbReference>
<accession>A0A5C8PNI2</accession>
<keyword evidence="5 6" id="KW-0472">Membrane</keyword>
<organism evidence="8 9">
    <name type="scientific">Vineibacter terrae</name>
    <dbReference type="NCBI Taxonomy" id="2586908"/>
    <lineage>
        <taxon>Bacteria</taxon>
        <taxon>Pseudomonadati</taxon>
        <taxon>Pseudomonadota</taxon>
        <taxon>Alphaproteobacteria</taxon>
        <taxon>Hyphomicrobiales</taxon>
        <taxon>Vineibacter</taxon>
    </lineage>
</organism>
<dbReference type="Pfam" id="PF07690">
    <property type="entry name" value="MFS_1"/>
    <property type="match status" value="1"/>
</dbReference>
<dbReference type="InterPro" id="IPR036259">
    <property type="entry name" value="MFS_trans_sf"/>
</dbReference>
<feature type="transmembrane region" description="Helical" evidence="6">
    <location>
        <begin position="387"/>
        <end position="407"/>
    </location>
</feature>
<dbReference type="InterPro" id="IPR050189">
    <property type="entry name" value="MFS_Efflux_Transporters"/>
</dbReference>
<dbReference type="PROSITE" id="PS50850">
    <property type="entry name" value="MFS"/>
    <property type="match status" value="1"/>
</dbReference>
<keyword evidence="9" id="KW-1185">Reference proteome</keyword>
<dbReference type="SUPFAM" id="SSF103473">
    <property type="entry name" value="MFS general substrate transporter"/>
    <property type="match status" value="1"/>
</dbReference>
<feature type="transmembrane region" description="Helical" evidence="6">
    <location>
        <begin position="360"/>
        <end position="381"/>
    </location>
</feature>
<dbReference type="PANTHER" id="PTHR43124">
    <property type="entry name" value="PURINE EFFLUX PUMP PBUE"/>
    <property type="match status" value="1"/>
</dbReference>
<dbReference type="EMBL" id="VDUZ01000011">
    <property type="protein sequence ID" value="TXL76332.1"/>
    <property type="molecule type" value="Genomic_DNA"/>
</dbReference>
<feature type="domain" description="Major facilitator superfamily (MFS) profile" evidence="7">
    <location>
        <begin position="37"/>
        <end position="411"/>
    </location>
</feature>
<dbReference type="PANTHER" id="PTHR43124:SF3">
    <property type="entry name" value="CHLORAMPHENICOL EFFLUX PUMP RV0191"/>
    <property type="match status" value="1"/>
</dbReference>
<proteinExistence type="predicted"/>
<dbReference type="AlphaFoldDB" id="A0A5C8PNI2"/>
<keyword evidence="4 6" id="KW-1133">Transmembrane helix</keyword>
<name>A0A5C8PNI2_9HYPH</name>
<evidence type="ECO:0000313" key="9">
    <source>
        <dbReference type="Proteomes" id="UP000321638"/>
    </source>
</evidence>
<evidence type="ECO:0000313" key="8">
    <source>
        <dbReference type="EMBL" id="TXL76332.1"/>
    </source>
</evidence>
<dbReference type="GO" id="GO:0005886">
    <property type="term" value="C:plasma membrane"/>
    <property type="evidence" value="ECO:0007669"/>
    <property type="project" value="UniProtKB-SubCell"/>
</dbReference>
<keyword evidence="2" id="KW-1003">Cell membrane</keyword>